<dbReference type="InterPro" id="IPR053006">
    <property type="entry name" value="Meiosis_regulatory"/>
</dbReference>
<proteinExistence type="predicted"/>
<dbReference type="EMBL" id="JAVRRJ010000004">
    <property type="protein sequence ID" value="KAK5085613.1"/>
    <property type="molecule type" value="Genomic_DNA"/>
</dbReference>
<dbReference type="Pfam" id="PF10544">
    <property type="entry name" value="T5orf172"/>
    <property type="match status" value="1"/>
</dbReference>
<dbReference type="PANTHER" id="PTHR28094:SF2">
    <property type="entry name" value="BACTERIOPHAGE T5 ORF172 DNA-BINDING DOMAIN-CONTAINING PROTEIN"/>
    <property type="match status" value="1"/>
</dbReference>
<gene>
    <name evidence="3" type="ORF">LTR05_004900</name>
</gene>
<dbReference type="AlphaFoldDB" id="A0AAN7SZ39"/>
<evidence type="ECO:0000256" key="1">
    <source>
        <dbReference type="SAM" id="MobiDB-lite"/>
    </source>
</evidence>
<evidence type="ECO:0000259" key="2">
    <source>
        <dbReference type="Pfam" id="PF10544"/>
    </source>
</evidence>
<sequence>MRVFFKSCFKHHLRLSSTSDTLEGRLKYRELLSAQGNPQYVELTQRFRLDFRLPASDDSQRGRICSMLDDVTKRLSKDERGRGWIYWAKGKPNTQNELASNVLKVGFSKTEPATSRLRRIEKKCNIIFESYDQWQTDCALRVEALIHTELIIQGSQRIFRCGSRLCQEEHKEWFAIDGDRATSVVEYWIDWLEQYKPYSSTNGEFDTMRYNVYAPTLENNFLLNSIQVPWYRSAPNRPPQDDWCACDDKKNCTRKFNNNKEVSTVAPTRPSLEIMDNLAQEVAGMRLLEHPILTPPRARLRQVYDAHDDAFPETPPPLTPSTSANSVSTLSDSYGPPTPCAIDDLGVQTNAVRRTLFKKKADRDIPQIHVVDGDFDGTNPTSDIVPYDHDDGVMRHAKPTTVQPLPDKQEVRGYHLELPTRQTRRSSAPGNVEGYSINFIITDERAGETIEAFIRSPGQGPVRMSIGDHDIEISHTRRPSDTCGVKER</sequence>
<dbReference type="InterPro" id="IPR018306">
    <property type="entry name" value="Phage_T5_Orf172_DNA-bd"/>
</dbReference>
<reference evidence="3 4" key="1">
    <citation type="submission" date="2023-08" db="EMBL/GenBank/DDBJ databases">
        <title>Black Yeasts Isolated from many extreme environments.</title>
        <authorList>
            <person name="Coleine C."/>
            <person name="Stajich J.E."/>
            <person name="Selbmann L."/>
        </authorList>
    </citation>
    <scope>NUCLEOTIDE SEQUENCE [LARGE SCALE GENOMIC DNA]</scope>
    <source>
        <strain evidence="3 4">CCFEE 5910</strain>
    </source>
</reference>
<accession>A0AAN7SZ39</accession>
<feature type="region of interest" description="Disordered" evidence="1">
    <location>
        <begin position="308"/>
        <end position="335"/>
    </location>
</feature>
<dbReference type="Proteomes" id="UP001309876">
    <property type="component" value="Unassembled WGS sequence"/>
</dbReference>
<dbReference type="PANTHER" id="PTHR28094">
    <property type="entry name" value="MEIOTICALLY UP-REGULATED GENE 113 PROTEIN"/>
    <property type="match status" value="1"/>
</dbReference>
<keyword evidence="4" id="KW-1185">Reference proteome</keyword>
<evidence type="ECO:0000313" key="3">
    <source>
        <dbReference type="EMBL" id="KAK5085613.1"/>
    </source>
</evidence>
<comment type="caution">
    <text evidence="3">The sequence shown here is derived from an EMBL/GenBank/DDBJ whole genome shotgun (WGS) entry which is preliminary data.</text>
</comment>
<evidence type="ECO:0000313" key="4">
    <source>
        <dbReference type="Proteomes" id="UP001309876"/>
    </source>
</evidence>
<feature type="domain" description="Bacteriophage T5 Orf172 DNA-binding" evidence="2">
    <location>
        <begin position="83"/>
        <end position="188"/>
    </location>
</feature>
<organism evidence="3 4">
    <name type="scientific">Lithohypha guttulata</name>
    <dbReference type="NCBI Taxonomy" id="1690604"/>
    <lineage>
        <taxon>Eukaryota</taxon>
        <taxon>Fungi</taxon>
        <taxon>Dikarya</taxon>
        <taxon>Ascomycota</taxon>
        <taxon>Pezizomycotina</taxon>
        <taxon>Eurotiomycetes</taxon>
        <taxon>Chaetothyriomycetidae</taxon>
        <taxon>Chaetothyriales</taxon>
        <taxon>Trichomeriaceae</taxon>
        <taxon>Lithohypha</taxon>
    </lineage>
</organism>
<name>A0AAN7SZ39_9EURO</name>
<protein>
    <recommendedName>
        <fullName evidence="2">Bacteriophage T5 Orf172 DNA-binding domain-containing protein</fullName>
    </recommendedName>
</protein>